<keyword evidence="1" id="KW-0472">Membrane</keyword>
<dbReference type="OrthoDB" id="7278394at2"/>
<keyword evidence="1" id="KW-1133">Transmembrane helix</keyword>
<name>A0A4D7AUZ4_9HYPH</name>
<proteinExistence type="predicted"/>
<feature type="transmembrane region" description="Helical" evidence="1">
    <location>
        <begin position="12"/>
        <end position="32"/>
    </location>
</feature>
<protein>
    <submittedName>
        <fullName evidence="2">Uncharacterized protein</fullName>
    </submittedName>
</protein>
<evidence type="ECO:0000256" key="1">
    <source>
        <dbReference type="SAM" id="Phobius"/>
    </source>
</evidence>
<dbReference type="Proteomes" id="UP000298781">
    <property type="component" value="Chromosome"/>
</dbReference>
<evidence type="ECO:0000313" key="2">
    <source>
        <dbReference type="EMBL" id="QCI63531.1"/>
    </source>
</evidence>
<dbReference type="EMBL" id="CP039690">
    <property type="protein sequence ID" value="QCI63531.1"/>
    <property type="molecule type" value="Genomic_DNA"/>
</dbReference>
<gene>
    <name evidence="2" type="ORF">E8M01_04335</name>
</gene>
<accession>A0A4D7AUZ4</accession>
<organism evidence="2 3">
    <name type="scientific">Phreatobacter stygius</name>
    <dbReference type="NCBI Taxonomy" id="1940610"/>
    <lineage>
        <taxon>Bacteria</taxon>
        <taxon>Pseudomonadati</taxon>
        <taxon>Pseudomonadota</taxon>
        <taxon>Alphaproteobacteria</taxon>
        <taxon>Hyphomicrobiales</taxon>
        <taxon>Phreatobacteraceae</taxon>
        <taxon>Phreatobacter</taxon>
    </lineage>
</organism>
<keyword evidence="3" id="KW-1185">Reference proteome</keyword>
<keyword evidence="1" id="KW-0812">Transmembrane</keyword>
<feature type="transmembrane region" description="Helical" evidence="1">
    <location>
        <begin position="44"/>
        <end position="65"/>
    </location>
</feature>
<evidence type="ECO:0000313" key="3">
    <source>
        <dbReference type="Proteomes" id="UP000298781"/>
    </source>
</evidence>
<reference evidence="2 3" key="1">
    <citation type="submission" date="2019-04" db="EMBL/GenBank/DDBJ databases">
        <title>Phreatobacter aquaticus sp. nov.</title>
        <authorList>
            <person name="Choi A."/>
        </authorList>
    </citation>
    <scope>NUCLEOTIDE SEQUENCE [LARGE SCALE GENOMIC DNA]</scope>
    <source>
        <strain evidence="2 3">KCTC 52518</strain>
    </source>
</reference>
<dbReference type="KEGG" id="pstg:E8M01_04335"/>
<sequence>MQQVYRNTRWRRVRFLQILFWAVTAGFAWLAWSTRDGNDPTNNHVAALILTPIVAACALGMEFYLRLYVTALFTSASEVKVETLWTIGRRSATYPLSDITFGREHRTNPLVTAATTGFYLDNKWSAMKVLTRQWAYIIDTTKD</sequence>
<dbReference type="RefSeq" id="WP_136958989.1">
    <property type="nucleotide sequence ID" value="NZ_CP039690.1"/>
</dbReference>
<dbReference type="AlphaFoldDB" id="A0A4D7AUZ4"/>